<feature type="chain" id="PRO_5017430149" evidence="1">
    <location>
        <begin position="30"/>
        <end position="287"/>
    </location>
</feature>
<dbReference type="AlphaFoldDB" id="A0A399QYA1"/>
<keyword evidence="1" id="KW-0732">Signal</keyword>
<dbReference type="OrthoDB" id="7616673at2"/>
<gene>
    <name evidence="2" type="ORF">D1224_06450</name>
</gene>
<dbReference type="RefSeq" id="WP_119379077.1">
    <property type="nucleotide sequence ID" value="NZ_QWGB01000005.1"/>
</dbReference>
<name>A0A399QYA1_9PROT</name>
<accession>A0A399QYA1</accession>
<reference evidence="2 3" key="1">
    <citation type="submission" date="2018-08" db="EMBL/GenBank/DDBJ databases">
        <title>Henriciella mobilis sp. nov., isolated from seawater.</title>
        <authorList>
            <person name="Cheng H."/>
            <person name="Wu Y.-H."/>
            <person name="Xu X.-W."/>
            <person name="Guo L.-L."/>
        </authorList>
    </citation>
    <scope>NUCLEOTIDE SEQUENCE [LARGE SCALE GENOMIC DNA]</scope>
    <source>
        <strain evidence="2 3">CCUG66934</strain>
    </source>
</reference>
<keyword evidence="3" id="KW-1185">Reference proteome</keyword>
<protein>
    <submittedName>
        <fullName evidence="2">Uncharacterized protein</fullName>
    </submittedName>
</protein>
<dbReference type="Proteomes" id="UP000265431">
    <property type="component" value="Unassembled WGS sequence"/>
</dbReference>
<evidence type="ECO:0000313" key="2">
    <source>
        <dbReference type="EMBL" id="RIJ23888.1"/>
    </source>
</evidence>
<comment type="caution">
    <text evidence="2">The sequence shown here is derived from an EMBL/GenBank/DDBJ whole genome shotgun (WGS) entry which is preliminary data.</text>
</comment>
<proteinExistence type="predicted"/>
<feature type="signal peptide" evidence="1">
    <location>
        <begin position="1"/>
        <end position="29"/>
    </location>
</feature>
<evidence type="ECO:0000256" key="1">
    <source>
        <dbReference type="SAM" id="SignalP"/>
    </source>
</evidence>
<dbReference type="EMBL" id="QWGB01000005">
    <property type="protein sequence ID" value="RIJ23888.1"/>
    <property type="molecule type" value="Genomic_DNA"/>
</dbReference>
<sequence length="287" mass="31773">MRDKIGRYTSALIVSLVSMYCGASRYAFAETPASPACGLNDALAWQMQLDAPDEEGTPAYIRRVTEDFITRCPNRPEVPSAHQVAGMAAGWEGLPEVSVQHFRKAGAMRESDALFMAAAGELHTGNSDVAWALRDRAIALWIRRLEHRGADVGTFRVRSGTIHAIRFTRQRASTGATHIWLAQPDGPGWPGVLTLQSSEQLNALHQLTAGEDAKPISHLRFVRCQSRRLLARTEDAFTEEELEELAEQSLTAYLADPDREGEKEYSTCILTRQMLAEPQDPALLLTQ</sequence>
<evidence type="ECO:0000313" key="3">
    <source>
        <dbReference type="Proteomes" id="UP000265431"/>
    </source>
</evidence>
<organism evidence="2 3">
    <name type="scientific">Henriciella barbarensis</name>
    <dbReference type="NCBI Taxonomy" id="86342"/>
    <lineage>
        <taxon>Bacteria</taxon>
        <taxon>Pseudomonadati</taxon>
        <taxon>Pseudomonadota</taxon>
        <taxon>Alphaproteobacteria</taxon>
        <taxon>Hyphomonadales</taxon>
        <taxon>Hyphomonadaceae</taxon>
        <taxon>Henriciella</taxon>
    </lineage>
</organism>